<reference evidence="1" key="1">
    <citation type="submission" date="2022-05" db="EMBL/GenBank/DDBJ databases">
        <authorList>
            <person name="Park J.-S."/>
        </authorList>
    </citation>
    <scope>NUCLEOTIDE SEQUENCE</scope>
    <source>
        <strain evidence="1">2012CJ41-6</strain>
    </source>
</reference>
<dbReference type="Proteomes" id="UP001203880">
    <property type="component" value="Unassembled WGS sequence"/>
</dbReference>
<keyword evidence="1" id="KW-0808">Transferase</keyword>
<name>A0ABT0Q7T0_9RHOB</name>
<dbReference type="SUPFAM" id="SSF53335">
    <property type="entry name" value="S-adenosyl-L-methionine-dependent methyltransferases"/>
    <property type="match status" value="1"/>
</dbReference>
<dbReference type="InterPro" id="IPR029063">
    <property type="entry name" value="SAM-dependent_MTases_sf"/>
</dbReference>
<gene>
    <name evidence="1" type="ORF">M3P21_20685</name>
</gene>
<proteinExistence type="predicted"/>
<evidence type="ECO:0000313" key="1">
    <source>
        <dbReference type="EMBL" id="MCL6285938.1"/>
    </source>
</evidence>
<organism evidence="1 2">
    <name type="scientific">Ruegeria spongiae</name>
    <dbReference type="NCBI Taxonomy" id="2942209"/>
    <lineage>
        <taxon>Bacteria</taxon>
        <taxon>Pseudomonadati</taxon>
        <taxon>Pseudomonadota</taxon>
        <taxon>Alphaproteobacteria</taxon>
        <taxon>Rhodobacterales</taxon>
        <taxon>Roseobacteraceae</taxon>
        <taxon>Ruegeria</taxon>
    </lineage>
</organism>
<keyword evidence="2" id="KW-1185">Reference proteome</keyword>
<dbReference type="GO" id="GO:0032259">
    <property type="term" value="P:methylation"/>
    <property type="evidence" value="ECO:0007669"/>
    <property type="project" value="UniProtKB-KW"/>
</dbReference>
<dbReference type="RefSeq" id="WP_249713220.1">
    <property type="nucleotide sequence ID" value="NZ_JAMFMB010000044.1"/>
</dbReference>
<evidence type="ECO:0000313" key="2">
    <source>
        <dbReference type="Proteomes" id="UP001203880"/>
    </source>
</evidence>
<protein>
    <submittedName>
        <fullName evidence="1">Class I SAM-dependent methyltransferase</fullName>
    </submittedName>
</protein>
<comment type="caution">
    <text evidence="1">The sequence shown here is derived from an EMBL/GenBank/DDBJ whole genome shotgun (WGS) entry which is preliminary data.</text>
</comment>
<accession>A0ABT0Q7T0</accession>
<sequence>MTEADRVLKRRNELIGQYEMIHRNKPNYGRSSEDLLGPMMRVFSKFDGIQSILDYGCGRSHTVDWLAKLLDAEAHRYDPAIPQFSVLPVTECDAVICTDVLEHIPKEDMQNVISEIASVSHLVYFNICTRPAATMLPNGENAHCTVETDNWWFSFLQDTFPLIKKTFSPRKQNVSFITLGL</sequence>
<dbReference type="Gene3D" id="3.40.50.150">
    <property type="entry name" value="Vaccinia Virus protein VP39"/>
    <property type="match status" value="1"/>
</dbReference>
<keyword evidence="1" id="KW-0489">Methyltransferase</keyword>
<dbReference type="EMBL" id="JAMFMB010000044">
    <property type="protein sequence ID" value="MCL6285938.1"/>
    <property type="molecule type" value="Genomic_DNA"/>
</dbReference>
<dbReference type="GO" id="GO:0008168">
    <property type="term" value="F:methyltransferase activity"/>
    <property type="evidence" value="ECO:0007669"/>
    <property type="project" value="UniProtKB-KW"/>
</dbReference>